<evidence type="ECO:0000313" key="1">
    <source>
        <dbReference type="EnsemblPlants" id="Solyc05g016570.1.1"/>
    </source>
</evidence>
<dbReference type="EnsemblPlants" id="Solyc05g016570.1.1">
    <property type="protein sequence ID" value="Solyc05g016570.1.1"/>
    <property type="gene ID" value="Solyc05g016570.1"/>
</dbReference>
<organism evidence="1">
    <name type="scientific">Solanum lycopersicum</name>
    <name type="common">Tomato</name>
    <name type="synonym">Lycopersicon esculentum</name>
    <dbReference type="NCBI Taxonomy" id="4081"/>
    <lineage>
        <taxon>Eukaryota</taxon>
        <taxon>Viridiplantae</taxon>
        <taxon>Streptophyta</taxon>
        <taxon>Embryophyta</taxon>
        <taxon>Tracheophyta</taxon>
        <taxon>Spermatophyta</taxon>
        <taxon>Magnoliopsida</taxon>
        <taxon>eudicotyledons</taxon>
        <taxon>Gunneridae</taxon>
        <taxon>Pentapetalae</taxon>
        <taxon>asterids</taxon>
        <taxon>lamiids</taxon>
        <taxon>Solanales</taxon>
        <taxon>Solanaceae</taxon>
        <taxon>Solanoideae</taxon>
        <taxon>Solaneae</taxon>
        <taxon>Solanum</taxon>
        <taxon>Solanum subgen. Lycopersicon</taxon>
    </lineage>
</organism>
<dbReference type="HOGENOM" id="CLU_1828697_0_0_1"/>
<dbReference type="Proteomes" id="UP000004994">
    <property type="component" value="Chromosome 5"/>
</dbReference>
<name>K4BZ19_SOLLC</name>
<dbReference type="AlphaFoldDB" id="K4BZ19"/>
<evidence type="ECO:0000313" key="2">
    <source>
        <dbReference type="Proteomes" id="UP000004994"/>
    </source>
</evidence>
<dbReference type="InParanoid" id="K4BZ19"/>
<dbReference type="Gramene" id="Solyc05g016570.1.1">
    <property type="protein sequence ID" value="Solyc05g016570.1.1"/>
    <property type="gene ID" value="Solyc05g016570.1"/>
</dbReference>
<reference evidence="1" key="2">
    <citation type="submission" date="2015-06" db="UniProtKB">
        <authorList>
            <consortium name="EnsemblPlants"/>
        </authorList>
    </citation>
    <scope>IDENTIFICATION</scope>
    <source>
        <strain evidence="1">cv. Heinz 1706</strain>
    </source>
</reference>
<accession>K4BZ19</accession>
<sequence length="141" mass="15250">MSASSVFYTHYSTDIECCLPPSCVAGIYQYVDVIQWHITSAKAFTHEHGMCFSGKPHCHKDCNINQVTSTLAIGGPICQSLCAKRCWSIASSITQGLHTFDMACAHLESNAGHWNTTSSKGVHALSMACIGKATMSSSFVR</sequence>
<reference evidence="1" key="1">
    <citation type="journal article" date="2012" name="Nature">
        <title>The tomato genome sequence provides insights into fleshy fruit evolution.</title>
        <authorList>
            <consortium name="Tomato Genome Consortium"/>
        </authorList>
    </citation>
    <scope>NUCLEOTIDE SEQUENCE [LARGE SCALE GENOMIC DNA]</scope>
    <source>
        <strain evidence="1">cv. Heinz 1706</strain>
    </source>
</reference>
<dbReference type="PaxDb" id="4081-Solyc05g016570.1.1"/>
<keyword evidence="2" id="KW-1185">Reference proteome</keyword>
<protein>
    <submittedName>
        <fullName evidence="1">Uncharacterized protein</fullName>
    </submittedName>
</protein>
<proteinExistence type="predicted"/>